<evidence type="ECO:0000256" key="2">
    <source>
        <dbReference type="SAM" id="MobiDB-lite"/>
    </source>
</evidence>
<comment type="caution">
    <text evidence="3">The sequence shown here is derived from an EMBL/GenBank/DDBJ whole genome shotgun (WGS) entry which is preliminary data.</text>
</comment>
<feature type="region of interest" description="Disordered" evidence="2">
    <location>
        <begin position="385"/>
        <end position="441"/>
    </location>
</feature>
<protein>
    <recommendedName>
        <fullName evidence="5">ZZ-type domain-containing protein</fullName>
    </recommendedName>
</protein>
<feature type="compositionally biased region" description="Basic residues" evidence="2">
    <location>
        <begin position="401"/>
        <end position="412"/>
    </location>
</feature>
<organism evidence="3 4">
    <name type="scientific">Peronospora belbahrii</name>
    <dbReference type="NCBI Taxonomy" id="622444"/>
    <lineage>
        <taxon>Eukaryota</taxon>
        <taxon>Sar</taxon>
        <taxon>Stramenopiles</taxon>
        <taxon>Oomycota</taxon>
        <taxon>Peronosporomycetes</taxon>
        <taxon>Peronosporales</taxon>
        <taxon>Peronosporaceae</taxon>
        <taxon>Peronospora</taxon>
    </lineage>
</organism>
<feature type="region of interest" description="Disordered" evidence="2">
    <location>
        <begin position="197"/>
        <end position="218"/>
    </location>
</feature>
<feature type="coiled-coil region" evidence="1">
    <location>
        <begin position="936"/>
        <end position="963"/>
    </location>
</feature>
<feature type="compositionally biased region" description="Polar residues" evidence="2">
    <location>
        <begin position="413"/>
        <end position="441"/>
    </location>
</feature>
<evidence type="ECO:0000256" key="1">
    <source>
        <dbReference type="SAM" id="Coils"/>
    </source>
</evidence>
<evidence type="ECO:0000313" key="3">
    <source>
        <dbReference type="EMBL" id="CAH0475527.1"/>
    </source>
</evidence>
<keyword evidence="1" id="KW-0175">Coiled coil</keyword>
<proteinExistence type="predicted"/>
<evidence type="ECO:0008006" key="5">
    <source>
        <dbReference type="Google" id="ProtNLM"/>
    </source>
</evidence>
<reference evidence="3" key="1">
    <citation type="submission" date="2021-11" db="EMBL/GenBank/DDBJ databases">
        <authorList>
            <person name="Islam A."/>
            <person name="Islam S."/>
            <person name="Flora M.S."/>
            <person name="Rahman M."/>
            <person name="Ziaur R.M."/>
            <person name="Epstein J.H."/>
            <person name="Hassan M."/>
            <person name="Klassen M."/>
            <person name="Woodard K."/>
            <person name="Webb A."/>
            <person name="Webby R.J."/>
            <person name="El Zowalaty M.E."/>
        </authorList>
    </citation>
    <scope>NUCLEOTIDE SEQUENCE</scope>
    <source>
        <strain evidence="3">Pbs3</strain>
    </source>
</reference>
<dbReference type="AlphaFoldDB" id="A0AAU9KTL4"/>
<feature type="compositionally biased region" description="Polar residues" evidence="2">
    <location>
        <begin position="388"/>
        <end position="400"/>
    </location>
</feature>
<dbReference type="Proteomes" id="UP001160483">
    <property type="component" value="Unassembled WGS sequence"/>
</dbReference>
<evidence type="ECO:0000313" key="4">
    <source>
        <dbReference type="Proteomes" id="UP001160483"/>
    </source>
</evidence>
<dbReference type="EMBL" id="CAKKTJ010000128">
    <property type="protein sequence ID" value="CAH0475527.1"/>
    <property type="molecule type" value="Genomic_DNA"/>
</dbReference>
<gene>
    <name evidence="3" type="ORF">PBS003_LOCUS2340</name>
</gene>
<name>A0AAU9KTL4_9STRA</name>
<sequence length="1103" mass="123763">MEDIRQAIRQGRTLATQGLYEQAKILWKSTLSTSYYMQDYAGMFVLSVNVGEVCVRIAKQSNTISQALLQLQEANENLEYALQLVEKFSLCNILAGHGALYQGVMRAKTLKRKAKTLLDKLQQIEVEDETKRNDEVVEVCMTCEVGSEQIVLDENDGCYYCRKCYEEYYATFENDASVQTVEAFVAVYDVDGLEKEKKNERDEELGLENEKGDDSTDQVVAESSATTEPNHVTRIHSEGKDAEAVDPQKVEVNRTKYERVELGSLADYLAGTLQIERDKVQQSKIQQNDVCNDALELTAAARDRQEECREECITTDSDLQDVPPYETSLVTSDEDVQHEVGKKLLNEENIADRAHEKYEYSVARLLALRKLSPCECPESLLTSPVRDNGSTLTPVQTKANSMRKKSNSKKTTRLTTLRQENNRDTTGSNQLKMPTTTTDASPSISLLPSMDLCNTLREALQKSRRRIMERFDELGVKYSGLEAMRQIYPSTIENGVNLYNLLAARDSLLLEPPTYQIEAGFGTWIESDGNTKPMRGDDPDEDTNLVYQSVPGPCCNDSCENPHGLNVRASFVAPTKTFQLFRARYQRNNKKGGQKNLRCFPCCRNGRHVSSGFCGDSIRVHVAVSRMTESGGVKICPIQTTRPAVLAFARFLNLDGTFDPTASGPEVFTGQTIEKTDVLAWVRDKQHPTNPLFPGILRGAAMETSSQSAIFEFNAECKAWHYGWTAPRGQGLSGSDAHHVLEVLFMKPMGSYMYCLERLRSDEFSIYSSRRASHAAIKPEPEAFEHEEDADDRNLKRKRTLMRKVATSSPIDAILPQPPASPSSTLVTSCPMNSPIFSPSKGDMTNERRLGAPSATRVTLPASSASPTLTGFFDIALPLTDIPPFKVGNVFGSVSSPMAVCPSSSPVLVDSASSVFDCRSLDDMMISGSMLQNETQQQQQLLIDEQNQTLRRHQREQQELLLQQQQQLTQHLAEQMMVSQQHVHANHLQVPGGLQSHSLFQEEQPARRVVSTDELPWSELYHLFDTLLAPGTTDDDLDRDEEILSIPGNGPYRYEIPPFLCDDYAEFVYTWKEEPKNSKIKESDRAEMWENQIAVFYRAKSSK</sequence>
<accession>A0AAU9KTL4</accession>
<feature type="coiled-coil region" evidence="1">
    <location>
        <begin position="57"/>
        <end position="127"/>
    </location>
</feature>